<reference evidence="3" key="1">
    <citation type="submission" date="2018-04" db="EMBL/GenBank/DDBJ databases">
        <authorList>
            <person name="Lucker S."/>
            <person name="Sakoula D."/>
        </authorList>
    </citation>
    <scope>NUCLEOTIDE SEQUENCE [LARGE SCALE GENOMIC DNA]</scope>
</reference>
<dbReference type="InterPro" id="IPR025737">
    <property type="entry name" value="FApF"/>
</dbReference>
<dbReference type="EMBL" id="OUNR01000001">
    <property type="protein sequence ID" value="SPP63745.1"/>
    <property type="molecule type" value="Genomic_DNA"/>
</dbReference>
<evidence type="ECO:0000313" key="2">
    <source>
        <dbReference type="EMBL" id="SPP63745.1"/>
    </source>
</evidence>
<gene>
    <name evidence="2" type="ORF">NITLEN_10831</name>
</gene>
<evidence type="ECO:0000313" key="3">
    <source>
        <dbReference type="Proteomes" id="UP000248168"/>
    </source>
</evidence>
<feature type="signal peptide" evidence="1">
    <location>
        <begin position="1"/>
        <end position="24"/>
    </location>
</feature>
<keyword evidence="1" id="KW-0732">Signal</keyword>
<feature type="chain" id="PRO_5016264140" description="Transporter" evidence="1">
    <location>
        <begin position="25"/>
        <end position="357"/>
    </location>
</feature>
<sequence length="357" mass="39174">MMFFSRFRRLILLSLGVFFLSVGAVRPDSVQASCGSVSCFVVIGSQQQVPMAGLLTVNAIYNYTPMEAPSGQGGSIPFSNQGSRTLTLANLNANQIRTLMRTVTFDMNYGLTERLGLQVTVPYKHVNSDAQIGGLTPVPYSDKGIGDVRVSLKYNVLPTLRSMIVVGVGVDLPTGDYGQRVQGGSLAESTLQIGKGNFGFVPSIYQSYELIPHRLNQFALASYRHTLKNSDGYKFGDEVNLSAGFNIIPVEQAPWFVLTQQVNYRWMQNDAMDASLFQFNPGGGAILLDPTVRFRAVPTTGSTYMAYSPGVMLNLWSYASMYFIAQIPVMRDFNGNLEQQVSYVFGLTKSFQLLSGS</sequence>
<dbReference type="Proteomes" id="UP000248168">
    <property type="component" value="Unassembled WGS sequence"/>
</dbReference>
<evidence type="ECO:0000256" key="1">
    <source>
        <dbReference type="SAM" id="SignalP"/>
    </source>
</evidence>
<accession>A0A330L1W4</accession>
<dbReference type="Pfam" id="PF13557">
    <property type="entry name" value="Phenol_MetA_deg"/>
    <property type="match status" value="1"/>
</dbReference>
<dbReference type="OrthoDB" id="9776852at2"/>
<protein>
    <recommendedName>
        <fullName evidence="4">Transporter</fullName>
    </recommendedName>
</protein>
<dbReference type="RefSeq" id="WP_121988229.1">
    <property type="nucleotide sequence ID" value="NZ_OUNR01000001.1"/>
</dbReference>
<keyword evidence="3" id="KW-1185">Reference proteome</keyword>
<organism evidence="2 3">
    <name type="scientific">Nitrospira lenta</name>
    <dbReference type="NCBI Taxonomy" id="1436998"/>
    <lineage>
        <taxon>Bacteria</taxon>
        <taxon>Pseudomonadati</taxon>
        <taxon>Nitrospirota</taxon>
        <taxon>Nitrospiria</taxon>
        <taxon>Nitrospirales</taxon>
        <taxon>Nitrospiraceae</taxon>
        <taxon>Nitrospira</taxon>
    </lineage>
</organism>
<proteinExistence type="predicted"/>
<name>A0A330L1W4_9BACT</name>
<dbReference type="InParanoid" id="A0A330L1W4"/>
<dbReference type="AlphaFoldDB" id="A0A330L1W4"/>
<evidence type="ECO:0008006" key="4">
    <source>
        <dbReference type="Google" id="ProtNLM"/>
    </source>
</evidence>